<evidence type="ECO:0000313" key="2">
    <source>
        <dbReference type="Proteomes" id="UP000054324"/>
    </source>
</evidence>
<dbReference type="RefSeq" id="XP_009177915.1">
    <property type="nucleotide sequence ID" value="XM_009179651.1"/>
</dbReference>
<dbReference type="AlphaFoldDB" id="A0A074YUF3"/>
<keyword evidence="2" id="KW-1185">Reference proteome</keyword>
<sequence>MNTICPMDELSGAPLVPWKLEGTAPQAPIAECRWITNEATNGESDPGTPKLSKRLTIISFGISYMTSEKSNNMQSIACSSAEMKETSAK</sequence>
<dbReference type="CTD" id="20330295"/>
<reference evidence="1 2" key="1">
    <citation type="submission" date="2013-11" db="EMBL/GenBank/DDBJ databases">
        <title>Opisthorchis viverrini - life in the bile duct.</title>
        <authorList>
            <person name="Young N.D."/>
            <person name="Nagarajan N."/>
            <person name="Lin S.J."/>
            <person name="Korhonen P.K."/>
            <person name="Jex A.R."/>
            <person name="Hall R.S."/>
            <person name="Safavi-Hemami H."/>
            <person name="Kaewkong W."/>
            <person name="Bertrand D."/>
            <person name="Gao S."/>
            <person name="Seet Q."/>
            <person name="Wongkham S."/>
            <person name="Teh B.T."/>
            <person name="Wongkham C."/>
            <person name="Intapan P.M."/>
            <person name="Maleewong W."/>
            <person name="Yang X."/>
            <person name="Hu M."/>
            <person name="Wang Z."/>
            <person name="Hofmann A."/>
            <person name="Sternberg P.W."/>
            <person name="Tan P."/>
            <person name="Wang J."/>
            <person name="Gasser R.B."/>
        </authorList>
    </citation>
    <scope>NUCLEOTIDE SEQUENCE [LARGE SCALE GENOMIC DNA]</scope>
</reference>
<dbReference type="KEGG" id="ovi:T265_16130"/>
<organism evidence="1 2">
    <name type="scientific">Opisthorchis viverrini</name>
    <name type="common">Southeast Asian liver fluke</name>
    <dbReference type="NCBI Taxonomy" id="6198"/>
    <lineage>
        <taxon>Eukaryota</taxon>
        <taxon>Metazoa</taxon>
        <taxon>Spiralia</taxon>
        <taxon>Lophotrochozoa</taxon>
        <taxon>Platyhelminthes</taxon>
        <taxon>Trematoda</taxon>
        <taxon>Digenea</taxon>
        <taxon>Opisthorchiida</taxon>
        <taxon>Opisthorchiata</taxon>
        <taxon>Opisthorchiidae</taxon>
        <taxon>Opisthorchis</taxon>
    </lineage>
</organism>
<name>A0A074YUF3_OPIVI</name>
<dbReference type="EMBL" id="KL603003">
    <property type="protein sequence ID" value="KER18338.1"/>
    <property type="molecule type" value="Genomic_DNA"/>
</dbReference>
<accession>A0A074YUF3</accession>
<proteinExistence type="predicted"/>
<feature type="non-terminal residue" evidence="1">
    <location>
        <position position="89"/>
    </location>
</feature>
<gene>
    <name evidence="1" type="ORF">T265_16130</name>
</gene>
<dbReference type="Proteomes" id="UP000054324">
    <property type="component" value="Unassembled WGS sequence"/>
</dbReference>
<evidence type="ECO:0000313" key="1">
    <source>
        <dbReference type="EMBL" id="KER18338.1"/>
    </source>
</evidence>
<protein>
    <submittedName>
        <fullName evidence="1">Uncharacterized protein</fullName>
    </submittedName>
</protein>
<dbReference type="GeneID" id="20330295"/>